<keyword evidence="3" id="KW-0689">Ribosomal protein</keyword>
<evidence type="ECO:0000256" key="3">
    <source>
        <dbReference type="ARBA" id="ARBA00022980"/>
    </source>
</evidence>
<evidence type="ECO:0000256" key="1">
    <source>
        <dbReference type="ARBA" id="ARBA00004173"/>
    </source>
</evidence>
<dbReference type="RefSeq" id="XP_049178681.1">
    <property type="nucleotide sequence ID" value="XM_049325600.1"/>
</dbReference>
<gene>
    <name evidence="7" type="ORF">KGF56_004186</name>
</gene>
<dbReference type="EMBL" id="JAHUZD010000139">
    <property type="protein sequence ID" value="KAI3402934.1"/>
    <property type="molecule type" value="Genomic_DNA"/>
</dbReference>
<comment type="caution">
    <text evidence="7">The sequence shown here is derived from an EMBL/GenBank/DDBJ whole genome shotgun (WGS) entry which is preliminary data.</text>
</comment>
<evidence type="ECO:0000256" key="5">
    <source>
        <dbReference type="ARBA" id="ARBA00023274"/>
    </source>
</evidence>
<dbReference type="AlphaFoldDB" id="A0AAI9WWP1"/>
<dbReference type="GO" id="GO:0005840">
    <property type="term" value="C:ribosome"/>
    <property type="evidence" value="ECO:0007669"/>
    <property type="project" value="UniProtKB-KW"/>
</dbReference>
<dbReference type="Proteomes" id="UP001202479">
    <property type="component" value="Unassembled WGS sequence"/>
</dbReference>
<keyword evidence="5" id="KW-0687">Ribonucleoprotein</keyword>
<reference evidence="7" key="1">
    <citation type="journal article" date="2022" name="DNA Res.">
        <title>Genome analysis of five recently described species of the CUG-Ser clade uncovers Candida theae as a new hybrid lineage with pathogenic potential in the Candida parapsilosis species complex.</title>
        <authorList>
            <person name="Mixao V."/>
            <person name="Del Olmo V."/>
            <person name="Hegedusova E."/>
            <person name="Saus E."/>
            <person name="Pryszcz L."/>
            <person name="Cillingova A."/>
            <person name="Nosek J."/>
            <person name="Gabaldon T."/>
        </authorList>
    </citation>
    <scope>NUCLEOTIDE SEQUENCE</scope>
    <source>
        <strain evidence="7">CBS 10844</strain>
    </source>
</reference>
<accession>A0AAI9WWP1</accession>
<evidence type="ECO:0000313" key="8">
    <source>
        <dbReference type="Proteomes" id="UP001202479"/>
    </source>
</evidence>
<dbReference type="InterPro" id="IPR036736">
    <property type="entry name" value="ACP-like_sf"/>
</dbReference>
<proteinExistence type="inferred from homology"/>
<keyword evidence="4" id="KW-0496">Mitochondrion</keyword>
<name>A0AAI9WWP1_9ASCO</name>
<evidence type="ECO:0000256" key="6">
    <source>
        <dbReference type="ARBA" id="ARBA00035183"/>
    </source>
</evidence>
<comment type="similarity">
    <text evidence="2">Belongs to the mitochondrion-specific ribosomal protein mL50 family.</text>
</comment>
<dbReference type="Gene3D" id="1.10.1200.10">
    <property type="entry name" value="ACP-like"/>
    <property type="match status" value="1"/>
</dbReference>
<dbReference type="GO" id="GO:1990904">
    <property type="term" value="C:ribonucleoprotein complex"/>
    <property type="evidence" value="ECO:0007669"/>
    <property type="project" value="UniProtKB-KW"/>
</dbReference>
<organism evidence="7 8">
    <name type="scientific">Candida oxycetoniae</name>
    <dbReference type="NCBI Taxonomy" id="497107"/>
    <lineage>
        <taxon>Eukaryota</taxon>
        <taxon>Fungi</taxon>
        <taxon>Dikarya</taxon>
        <taxon>Ascomycota</taxon>
        <taxon>Saccharomycotina</taxon>
        <taxon>Pichiomycetes</taxon>
        <taxon>Debaryomycetaceae</taxon>
        <taxon>Candida/Lodderomyces clade</taxon>
        <taxon>Candida</taxon>
    </lineage>
</organism>
<dbReference type="GeneID" id="73381801"/>
<evidence type="ECO:0000256" key="4">
    <source>
        <dbReference type="ARBA" id="ARBA00023128"/>
    </source>
</evidence>
<dbReference type="GO" id="GO:0005739">
    <property type="term" value="C:mitochondrion"/>
    <property type="evidence" value="ECO:0007669"/>
    <property type="project" value="UniProtKB-SubCell"/>
</dbReference>
<sequence>MIGRNIAPILKTRSLTSSSINRSWFRDIYGRKKKSVTEIVSQQDKYADKEVVTIKHLTEKNSESYLKNLEASKVLPKSKVSDWKRHATIHPMLLESFYTKEKLQRVVDETYKNLTGKDITHSQYNTVSLNDIEFRFNLVKNLQSNLGFELNDFTVSKSHDLLTLYNSVEDFVNRRWKNERNPNAIVLRPEDFTAKNVYINEERNAFEKNKEFNKIRRQMQLAESAQQAKD</sequence>
<comment type="subcellular location">
    <subcellularLocation>
        <location evidence="1">Mitochondrion</location>
    </subcellularLocation>
</comment>
<keyword evidence="8" id="KW-1185">Reference proteome</keyword>
<dbReference type="InterPro" id="IPR018305">
    <property type="entry name" value="Ribosomal_m50"/>
</dbReference>
<evidence type="ECO:0000313" key="7">
    <source>
        <dbReference type="EMBL" id="KAI3402934.1"/>
    </source>
</evidence>
<dbReference type="Pfam" id="PF10501">
    <property type="entry name" value="Ribosomal_L50"/>
    <property type="match status" value="1"/>
</dbReference>
<protein>
    <recommendedName>
        <fullName evidence="6">Large ribosomal subunit protein mL50</fullName>
    </recommendedName>
</protein>
<evidence type="ECO:0000256" key="2">
    <source>
        <dbReference type="ARBA" id="ARBA00008860"/>
    </source>
</evidence>